<evidence type="ECO:0000256" key="1">
    <source>
        <dbReference type="SAM" id="MobiDB-lite"/>
    </source>
</evidence>
<evidence type="ECO:0000313" key="2">
    <source>
        <dbReference type="EMBL" id="EXJ95113.1"/>
    </source>
</evidence>
<feature type="region of interest" description="Disordered" evidence="1">
    <location>
        <begin position="1"/>
        <end position="188"/>
    </location>
</feature>
<comment type="caution">
    <text evidence="2">The sequence shown here is derived from an EMBL/GenBank/DDBJ whole genome shotgun (WGS) entry which is preliminary data.</text>
</comment>
<sequence length="188" mass="19699">MSSPPSSWQDRRFMFPAGKEVHQGSRRYSQSSGKDDAGNTSAAAAFPPPLLPDTDATNAASTTAESGKVLPRWDGDRRFMFPAGKEIHQPARRLSSSSSASSSGDKKVDAPTKTSASPPKSSGGGVAAAIAGRRRSSASSQGGMFGGLLSNRSSDTHAERRQGWEEMKKSEGLGGFLSGLVNKPADKK</sequence>
<dbReference type="Proteomes" id="UP000019484">
    <property type="component" value="Unassembled WGS sequence"/>
</dbReference>
<protein>
    <submittedName>
        <fullName evidence="2">Uncharacterized protein</fullName>
    </submittedName>
</protein>
<proteinExistence type="predicted"/>
<accession>W9YRD2</accession>
<feature type="compositionally biased region" description="Low complexity" evidence="1">
    <location>
        <begin position="111"/>
        <end position="142"/>
    </location>
</feature>
<dbReference type="RefSeq" id="XP_007719342.1">
    <property type="nucleotide sequence ID" value="XM_007721152.1"/>
</dbReference>
<gene>
    <name evidence="2" type="ORF">A1O1_00232</name>
</gene>
<dbReference type="HOGENOM" id="CLU_1496216_0_0_1"/>
<name>W9YRD2_9EURO</name>
<dbReference type="GeneID" id="19155141"/>
<dbReference type="EMBL" id="AMWN01000001">
    <property type="protein sequence ID" value="EXJ95113.1"/>
    <property type="molecule type" value="Genomic_DNA"/>
</dbReference>
<dbReference type="AlphaFoldDB" id="W9YRD2"/>
<feature type="compositionally biased region" description="Basic and acidic residues" evidence="1">
    <location>
        <begin position="71"/>
        <end position="89"/>
    </location>
</feature>
<reference evidence="2 3" key="1">
    <citation type="submission" date="2013-03" db="EMBL/GenBank/DDBJ databases">
        <title>The Genome Sequence of Capronia coronata CBS 617.96.</title>
        <authorList>
            <consortium name="The Broad Institute Genomics Platform"/>
            <person name="Cuomo C."/>
            <person name="de Hoog S."/>
            <person name="Gorbushina A."/>
            <person name="Walker B."/>
            <person name="Young S.K."/>
            <person name="Zeng Q."/>
            <person name="Gargeya S."/>
            <person name="Fitzgerald M."/>
            <person name="Haas B."/>
            <person name="Abouelleil A."/>
            <person name="Allen A.W."/>
            <person name="Alvarado L."/>
            <person name="Arachchi H.M."/>
            <person name="Berlin A.M."/>
            <person name="Chapman S.B."/>
            <person name="Gainer-Dewar J."/>
            <person name="Goldberg J."/>
            <person name="Griggs A."/>
            <person name="Gujja S."/>
            <person name="Hansen M."/>
            <person name="Howarth C."/>
            <person name="Imamovic A."/>
            <person name="Ireland A."/>
            <person name="Larimer J."/>
            <person name="McCowan C."/>
            <person name="Murphy C."/>
            <person name="Pearson M."/>
            <person name="Poon T.W."/>
            <person name="Priest M."/>
            <person name="Roberts A."/>
            <person name="Saif S."/>
            <person name="Shea T."/>
            <person name="Sisk P."/>
            <person name="Sykes S."/>
            <person name="Wortman J."/>
            <person name="Nusbaum C."/>
            <person name="Birren B."/>
        </authorList>
    </citation>
    <scope>NUCLEOTIDE SEQUENCE [LARGE SCALE GENOMIC DNA]</scope>
    <source>
        <strain evidence="2 3">CBS 617.96</strain>
    </source>
</reference>
<evidence type="ECO:0000313" key="3">
    <source>
        <dbReference type="Proteomes" id="UP000019484"/>
    </source>
</evidence>
<dbReference type="STRING" id="1182541.W9YRD2"/>
<dbReference type="OrthoDB" id="4153726at2759"/>
<keyword evidence="3" id="KW-1185">Reference proteome</keyword>
<organism evidence="2 3">
    <name type="scientific">Capronia coronata CBS 617.96</name>
    <dbReference type="NCBI Taxonomy" id="1182541"/>
    <lineage>
        <taxon>Eukaryota</taxon>
        <taxon>Fungi</taxon>
        <taxon>Dikarya</taxon>
        <taxon>Ascomycota</taxon>
        <taxon>Pezizomycotina</taxon>
        <taxon>Eurotiomycetes</taxon>
        <taxon>Chaetothyriomycetidae</taxon>
        <taxon>Chaetothyriales</taxon>
        <taxon>Herpotrichiellaceae</taxon>
        <taxon>Capronia</taxon>
    </lineage>
</organism>
<feature type="compositionally biased region" description="Basic and acidic residues" evidence="1">
    <location>
        <begin position="154"/>
        <end position="171"/>
    </location>
</feature>
<feature type="compositionally biased region" description="Low complexity" evidence="1">
    <location>
        <begin position="52"/>
        <end position="64"/>
    </location>
</feature>
<feature type="compositionally biased region" description="Basic and acidic residues" evidence="1">
    <location>
        <begin position="9"/>
        <end position="23"/>
    </location>
</feature>